<dbReference type="InterPro" id="IPR036791">
    <property type="entry name" value="Ribosomal_bL9_C_sf"/>
</dbReference>
<gene>
    <name evidence="7" type="primary">rplI</name>
    <name evidence="9" type="ORF">SAMN02745180_01100</name>
</gene>
<dbReference type="Gene3D" id="3.10.430.100">
    <property type="entry name" value="Ribosomal protein L9, C-terminal domain"/>
    <property type="match status" value="1"/>
</dbReference>
<dbReference type="PROSITE" id="PS00651">
    <property type="entry name" value="RIBOSOMAL_L9"/>
    <property type="match status" value="1"/>
</dbReference>
<evidence type="ECO:0000259" key="8">
    <source>
        <dbReference type="PROSITE" id="PS00651"/>
    </source>
</evidence>
<comment type="similarity">
    <text evidence="1 7">Belongs to the bacterial ribosomal protein bL9 family.</text>
</comment>
<dbReference type="OrthoDB" id="9788336at2"/>
<organism evidence="9 10">
    <name type="scientific">Sporanaerobacter acetigenes DSM 13106</name>
    <dbReference type="NCBI Taxonomy" id="1123281"/>
    <lineage>
        <taxon>Bacteria</taxon>
        <taxon>Bacillati</taxon>
        <taxon>Bacillota</taxon>
        <taxon>Tissierellia</taxon>
        <taxon>Tissierellales</taxon>
        <taxon>Sporanaerobacteraceae</taxon>
        <taxon>Sporanaerobacter</taxon>
    </lineage>
</organism>
<sequence length="149" mass="16627">MKVILLGDVKGLGKKGDLVNAKDGYARNFLFPKNLAIEATEGNLKVLKEKKKSEAIKKEEEYNKALELKKKLDESIVEIKGKAGDGGRLFGSITSKDIAEALQKQYKVKIDKRKIVLDENIKTIGTTIVEVKIYPEVVAKLRVKVVEEN</sequence>
<keyword evidence="3 7" id="KW-0694">RNA-binding</keyword>
<keyword evidence="4 7" id="KW-0689">Ribosomal protein</keyword>
<evidence type="ECO:0000256" key="2">
    <source>
        <dbReference type="ARBA" id="ARBA00022730"/>
    </source>
</evidence>
<evidence type="ECO:0000256" key="4">
    <source>
        <dbReference type="ARBA" id="ARBA00022980"/>
    </source>
</evidence>
<dbReference type="Proteomes" id="UP000184389">
    <property type="component" value="Unassembled WGS sequence"/>
</dbReference>
<feature type="domain" description="Ribosomal protein L9" evidence="8">
    <location>
        <begin position="13"/>
        <end position="40"/>
    </location>
</feature>
<dbReference type="FunFam" id="3.40.5.10:FF:000002">
    <property type="entry name" value="50S ribosomal protein L9"/>
    <property type="match status" value="1"/>
</dbReference>
<dbReference type="SUPFAM" id="SSF55658">
    <property type="entry name" value="L9 N-domain-like"/>
    <property type="match status" value="1"/>
</dbReference>
<dbReference type="EMBL" id="FQXR01000004">
    <property type="protein sequence ID" value="SHH79825.1"/>
    <property type="molecule type" value="Genomic_DNA"/>
</dbReference>
<dbReference type="HAMAP" id="MF_00503">
    <property type="entry name" value="Ribosomal_bL9"/>
    <property type="match status" value="1"/>
</dbReference>
<keyword evidence="10" id="KW-1185">Reference proteome</keyword>
<evidence type="ECO:0000313" key="9">
    <source>
        <dbReference type="EMBL" id="SHH79825.1"/>
    </source>
</evidence>
<dbReference type="InterPro" id="IPR020069">
    <property type="entry name" value="Ribosomal_bL9_C"/>
</dbReference>
<proteinExistence type="inferred from homology"/>
<evidence type="ECO:0000256" key="1">
    <source>
        <dbReference type="ARBA" id="ARBA00010605"/>
    </source>
</evidence>
<evidence type="ECO:0000256" key="7">
    <source>
        <dbReference type="HAMAP-Rule" id="MF_00503"/>
    </source>
</evidence>
<dbReference type="GO" id="GO:0003735">
    <property type="term" value="F:structural constituent of ribosome"/>
    <property type="evidence" value="ECO:0007669"/>
    <property type="project" value="InterPro"/>
</dbReference>
<accession>A0A1M5VX45</accession>
<dbReference type="PANTHER" id="PTHR21368">
    <property type="entry name" value="50S RIBOSOMAL PROTEIN L9"/>
    <property type="match status" value="1"/>
</dbReference>
<dbReference type="Gene3D" id="3.40.5.10">
    <property type="entry name" value="Ribosomal protein L9, N-terminal domain"/>
    <property type="match status" value="1"/>
</dbReference>
<evidence type="ECO:0000256" key="6">
    <source>
        <dbReference type="ARBA" id="ARBA00035292"/>
    </source>
</evidence>
<dbReference type="RefSeq" id="WP_072743773.1">
    <property type="nucleotide sequence ID" value="NZ_FQXR01000004.1"/>
</dbReference>
<dbReference type="GO" id="GO:0006412">
    <property type="term" value="P:translation"/>
    <property type="evidence" value="ECO:0007669"/>
    <property type="project" value="UniProtKB-UniRule"/>
</dbReference>
<evidence type="ECO:0000313" key="10">
    <source>
        <dbReference type="Proteomes" id="UP000184389"/>
    </source>
</evidence>
<evidence type="ECO:0000256" key="5">
    <source>
        <dbReference type="ARBA" id="ARBA00023274"/>
    </source>
</evidence>
<dbReference type="STRING" id="1123281.SAMN02745180_01100"/>
<keyword evidence="2 7" id="KW-0699">rRNA-binding</keyword>
<dbReference type="InterPro" id="IPR020070">
    <property type="entry name" value="Ribosomal_bL9_N"/>
</dbReference>
<dbReference type="InterPro" id="IPR009027">
    <property type="entry name" value="Ribosomal_bL9/RNase_H1_N"/>
</dbReference>
<dbReference type="GO" id="GO:1990904">
    <property type="term" value="C:ribonucleoprotein complex"/>
    <property type="evidence" value="ECO:0007669"/>
    <property type="project" value="UniProtKB-KW"/>
</dbReference>
<dbReference type="Pfam" id="PF03948">
    <property type="entry name" value="Ribosomal_L9_C"/>
    <property type="match status" value="1"/>
</dbReference>
<dbReference type="GO" id="GO:0005840">
    <property type="term" value="C:ribosome"/>
    <property type="evidence" value="ECO:0007669"/>
    <property type="project" value="UniProtKB-KW"/>
</dbReference>
<dbReference type="InterPro" id="IPR020594">
    <property type="entry name" value="Ribosomal_bL9_bac/chp"/>
</dbReference>
<dbReference type="GO" id="GO:0019843">
    <property type="term" value="F:rRNA binding"/>
    <property type="evidence" value="ECO:0007669"/>
    <property type="project" value="UniProtKB-UniRule"/>
</dbReference>
<dbReference type="NCBIfam" id="TIGR00158">
    <property type="entry name" value="L9"/>
    <property type="match status" value="1"/>
</dbReference>
<evidence type="ECO:0000256" key="3">
    <source>
        <dbReference type="ARBA" id="ARBA00022884"/>
    </source>
</evidence>
<dbReference type="InterPro" id="IPR036935">
    <property type="entry name" value="Ribosomal_bL9_N_sf"/>
</dbReference>
<dbReference type="AlphaFoldDB" id="A0A1M5VX45"/>
<protein>
    <recommendedName>
        <fullName evidence="6 7">Large ribosomal subunit protein bL9</fullName>
    </recommendedName>
</protein>
<dbReference type="InterPro" id="IPR000244">
    <property type="entry name" value="Ribosomal_bL9"/>
</dbReference>
<dbReference type="Pfam" id="PF01281">
    <property type="entry name" value="Ribosomal_L9_N"/>
    <property type="match status" value="1"/>
</dbReference>
<comment type="function">
    <text evidence="7">Binds to the 23S rRNA.</text>
</comment>
<dbReference type="SUPFAM" id="SSF55653">
    <property type="entry name" value="Ribosomal protein L9 C-domain"/>
    <property type="match status" value="1"/>
</dbReference>
<name>A0A1M5VX45_9FIRM</name>
<reference evidence="9 10" key="1">
    <citation type="submission" date="2016-11" db="EMBL/GenBank/DDBJ databases">
        <authorList>
            <person name="Jaros S."/>
            <person name="Januszkiewicz K."/>
            <person name="Wedrychowicz H."/>
        </authorList>
    </citation>
    <scope>NUCLEOTIDE SEQUENCE [LARGE SCALE GENOMIC DNA]</scope>
    <source>
        <strain evidence="9 10">DSM 13106</strain>
    </source>
</reference>
<keyword evidence="5 7" id="KW-0687">Ribonucleoprotein</keyword>